<sequence length="69" mass="7289">TLGGAIPDLRWRDGRAVLQGGLSMQVFGGYVDVTRMSLAHLFGVAPELGADLSLRGIELAPLTSVFDFG</sequence>
<protein>
    <submittedName>
        <fullName evidence="1">Uncharacterized protein</fullName>
    </submittedName>
</protein>
<reference evidence="1" key="1">
    <citation type="submission" date="2013-08" db="EMBL/GenBank/DDBJ databases">
        <authorList>
            <person name="Mendez C."/>
            <person name="Richter M."/>
            <person name="Ferrer M."/>
            <person name="Sanchez J."/>
        </authorList>
    </citation>
    <scope>NUCLEOTIDE SEQUENCE</scope>
</reference>
<reference evidence="1" key="2">
    <citation type="journal article" date="2014" name="ISME J.">
        <title>Microbial stratification in low pH oxic and suboxic macroscopic growths along an acid mine drainage.</title>
        <authorList>
            <person name="Mendez-Garcia C."/>
            <person name="Mesa V."/>
            <person name="Sprenger R.R."/>
            <person name="Richter M."/>
            <person name="Diez M.S."/>
            <person name="Solano J."/>
            <person name="Bargiela R."/>
            <person name="Golyshina O.V."/>
            <person name="Manteca A."/>
            <person name="Ramos J.L."/>
            <person name="Gallego J.R."/>
            <person name="Llorente I."/>
            <person name="Martins Dos Santos V.A."/>
            <person name="Jensen O.N."/>
            <person name="Pelaez A.I."/>
            <person name="Sanchez J."/>
            <person name="Ferrer M."/>
        </authorList>
    </citation>
    <scope>NUCLEOTIDE SEQUENCE</scope>
</reference>
<name>T1BEI3_9ZZZZ</name>
<feature type="non-terminal residue" evidence="1">
    <location>
        <position position="1"/>
    </location>
</feature>
<feature type="non-terminal residue" evidence="1">
    <location>
        <position position="69"/>
    </location>
</feature>
<evidence type="ECO:0000313" key="1">
    <source>
        <dbReference type="EMBL" id="EQD51464.1"/>
    </source>
</evidence>
<dbReference type="AlphaFoldDB" id="T1BEI3"/>
<organism evidence="1">
    <name type="scientific">mine drainage metagenome</name>
    <dbReference type="NCBI Taxonomy" id="410659"/>
    <lineage>
        <taxon>unclassified sequences</taxon>
        <taxon>metagenomes</taxon>
        <taxon>ecological metagenomes</taxon>
    </lineage>
</organism>
<dbReference type="EMBL" id="AUZX01009523">
    <property type="protein sequence ID" value="EQD51464.1"/>
    <property type="molecule type" value="Genomic_DNA"/>
</dbReference>
<comment type="caution">
    <text evidence="1">The sequence shown here is derived from an EMBL/GenBank/DDBJ whole genome shotgun (WGS) entry which is preliminary data.</text>
</comment>
<gene>
    <name evidence="1" type="ORF">B1A_13046</name>
</gene>
<accession>T1BEI3</accession>
<proteinExistence type="predicted"/>